<evidence type="ECO:0000256" key="4">
    <source>
        <dbReference type="PIRNR" id="PIRNR002756"/>
    </source>
</evidence>
<dbReference type="Pfam" id="PF12849">
    <property type="entry name" value="PBP_like_2"/>
    <property type="match status" value="1"/>
</dbReference>
<keyword evidence="9" id="KW-1185">Reference proteome</keyword>
<name>A0A0D8ZYE6_9CYAN</name>
<dbReference type="AlphaFoldDB" id="A0A0D8ZYE6"/>
<dbReference type="PIRSF" id="PIRSF002756">
    <property type="entry name" value="PstS"/>
    <property type="match status" value="1"/>
</dbReference>
<feature type="region of interest" description="Disordered" evidence="5">
    <location>
        <begin position="29"/>
        <end position="53"/>
    </location>
</feature>
<evidence type="ECO:0000256" key="5">
    <source>
        <dbReference type="SAM" id="MobiDB-lite"/>
    </source>
</evidence>
<dbReference type="SUPFAM" id="SSF53850">
    <property type="entry name" value="Periplasmic binding protein-like II"/>
    <property type="match status" value="1"/>
</dbReference>
<dbReference type="STRING" id="1618023.UH38_01560"/>
<dbReference type="CDD" id="cd13565">
    <property type="entry name" value="PBP2_PstS"/>
    <property type="match status" value="1"/>
</dbReference>
<evidence type="ECO:0000256" key="2">
    <source>
        <dbReference type="ARBA" id="ARBA00022448"/>
    </source>
</evidence>
<comment type="similarity">
    <text evidence="1 4">Belongs to the PstS family.</text>
</comment>
<dbReference type="GO" id="GO:0043190">
    <property type="term" value="C:ATP-binding cassette (ABC) transporter complex"/>
    <property type="evidence" value="ECO:0007669"/>
    <property type="project" value="InterPro"/>
</dbReference>
<dbReference type="GO" id="GO:0035435">
    <property type="term" value="P:phosphate ion transmembrane transport"/>
    <property type="evidence" value="ECO:0007669"/>
    <property type="project" value="InterPro"/>
</dbReference>
<keyword evidence="3 4" id="KW-0592">Phosphate transport</keyword>
<dbReference type="InterPro" id="IPR050962">
    <property type="entry name" value="Phosphate-bind_PstS"/>
</dbReference>
<feature type="signal peptide" evidence="6">
    <location>
        <begin position="1"/>
        <end position="26"/>
    </location>
</feature>
<evidence type="ECO:0000313" key="8">
    <source>
        <dbReference type="EMBL" id="KJH73484.1"/>
    </source>
</evidence>
<accession>A0A0D8ZYE6</accession>
<comment type="caution">
    <text evidence="8">The sequence shown here is derived from an EMBL/GenBank/DDBJ whole genome shotgun (WGS) entry which is preliminary data.</text>
</comment>
<dbReference type="InterPro" id="IPR024370">
    <property type="entry name" value="PBP_domain"/>
</dbReference>
<dbReference type="EMBL" id="JYON01000001">
    <property type="protein sequence ID" value="KJH73484.1"/>
    <property type="molecule type" value="Genomic_DNA"/>
</dbReference>
<evidence type="ECO:0000256" key="3">
    <source>
        <dbReference type="ARBA" id="ARBA00022592"/>
    </source>
</evidence>
<evidence type="ECO:0000259" key="7">
    <source>
        <dbReference type="Pfam" id="PF12849"/>
    </source>
</evidence>
<keyword evidence="6" id="KW-0732">Signal</keyword>
<dbReference type="GO" id="GO:0042301">
    <property type="term" value="F:phosphate ion binding"/>
    <property type="evidence" value="ECO:0007669"/>
    <property type="project" value="InterPro"/>
</dbReference>
<dbReference type="InterPro" id="IPR005673">
    <property type="entry name" value="ABC_phos-bd_PstS"/>
</dbReference>
<evidence type="ECO:0000313" key="9">
    <source>
        <dbReference type="Proteomes" id="UP000032452"/>
    </source>
</evidence>
<dbReference type="Proteomes" id="UP000032452">
    <property type="component" value="Unassembled WGS sequence"/>
</dbReference>
<dbReference type="PATRIC" id="fig|1618023.3.peg.1551"/>
<dbReference type="RefSeq" id="WP_045052833.1">
    <property type="nucleotide sequence ID" value="NZ_CAWMDP010000017.1"/>
</dbReference>
<dbReference type="PANTHER" id="PTHR42996">
    <property type="entry name" value="PHOSPHATE-BINDING PROTEIN PSTS"/>
    <property type="match status" value="1"/>
</dbReference>
<dbReference type="Gene3D" id="3.40.190.10">
    <property type="entry name" value="Periplasmic binding protein-like II"/>
    <property type="match status" value="2"/>
</dbReference>
<gene>
    <name evidence="8" type="ORF">UH38_01560</name>
</gene>
<feature type="compositionally biased region" description="Low complexity" evidence="5">
    <location>
        <begin position="30"/>
        <end position="49"/>
    </location>
</feature>
<organism evidence="8 9">
    <name type="scientific">Aliterella atlantica CENA595</name>
    <dbReference type="NCBI Taxonomy" id="1618023"/>
    <lineage>
        <taxon>Bacteria</taxon>
        <taxon>Bacillati</taxon>
        <taxon>Cyanobacteriota</taxon>
        <taxon>Cyanophyceae</taxon>
        <taxon>Chroococcidiopsidales</taxon>
        <taxon>Aliterellaceae</taxon>
        <taxon>Aliterella</taxon>
    </lineage>
</organism>
<dbReference type="OrthoDB" id="9790048at2"/>
<sequence>MFSRIDSTRRAFLLPIVALSFGIASCQPQTSNAPSANTNTSASPAANTTGGDSVTLNGAGASFPAPLYQRWFAEYNKENPNARISYQSVGSGAGVKQFTAGTVDFGASDTGMTKEEIAKVSRGVLLVPATAGSVVLAYNLPGVEGLRLSRDVYPDILLGKITRWNDPRIAKINPDLKLPDELITVIYRSDGSGTTAVLTKHLSAISPAWKNGPGEGKSVSWAVGTGAKGNEGVTAQIQQTQGAIGYTEYGYATQNKIPFATLENKAGQYVAATPESASAALASVTLPEDFLGFAPDPAGDKSYPIVSYSWIMAYRTYDDPTKAQAMENMLKWGLSEGQKFSSELGYVPLPENVVSKVEAAVDTLSK</sequence>
<keyword evidence="2 4" id="KW-0813">Transport</keyword>
<proteinExistence type="inferred from homology"/>
<dbReference type="PROSITE" id="PS51257">
    <property type="entry name" value="PROKAR_LIPOPROTEIN"/>
    <property type="match status" value="1"/>
</dbReference>
<feature type="domain" description="PBP" evidence="7">
    <location>
        <begin position="49"/>
        <end position="332"/>
    </location>
</feature>
<evidence type="ECO:0000256" key="6">
    <source>
        <dbReference type="SAM" id="SignalP"/>
    </source>
</evidence>
<evidence type="ECO:0000256" key="1">
    <source>
        <dbReference type="ARBA" id="ARBA00008725"/>
    </source>
</evidence>
<dbReference type="PANTHER" id="PTHR42996:SF1">
    <property type="entry name" value="PHOSPHATE-BINDING PROTEIN PSTS"/>
    <property type="match status" value="1"/>
</dbReference>
<reference evidence="8 9" key="1">
    <citation type="submission" date="2015-02" db="EMBL/GenBank/DDBJ databases">
        <title>Draft genome of a novel marine cyanobacterium (Chroococcales) isolated from South Atlantic Ocean.</title>
        <authorList>
            <person name="Rigonato J."/>
            <person name="Alvarenga D.O."/>
            <person name="Branco L.H."/>
            <person name="Varani A.M."/>
            <person name="Brandini F.P."/>
            <person name="Fiore M.F."/>
        </authorList>
    </citation>
    <scope>NUCLEOTIDE SEQUENCE [LARGE SCALE GENOMIC DNA]</scope>
    <source>
        <strain evidence="8 9">CENA595</strain>
    </source>
</reference>
<dbReference type="NCBIfam" id="TIGR00975">
    <property type="entry name" value="3a0107s03"/>
    <property type="match status" value="1"/>
</dbReference>
<protein>
    <recommendedName>
        <fullName evidence="4">Phosphate-binding protein</fullName>
    </recommendedName>
</protein>
<feature type="chain" id="PRO_5002337532" description="Phosphate-binding protein" evidence="6">
    <location>
        <begin position="27"/>
        <end position="366"/>
    </location>
</feature>